<dbReference type="STRING" id="1127699.HMPREF9151_01067"/>
<dbReference type="RefSeq" id="WP_009162281.1">
    <property type="nucleotide sequence ID" value="NZ_KB290987.1"/>
</dbReference>
<dbReference type="PATRIC" id="fig|1127699.3.peg.983"/>
<protein>
    <submittedName>
        <fullName evidence="2">Uncharacterized protein</fullName>
    </submittedName>
</protein>
<feature type="compositionally biased region" description="Polar residues" evidence="1">
    <location>
        <begin position="47"/>
        <end position="56"/>
    </location>
</feature>
<dbReference type="AlphaFoldDB" id="L1ND32"/>
<evidence type="ECO:0000256" key="1">
    <source>
        <dbReference type="SAM" id="MobiDB-lite"/>
    </source>
</evidence>
<dbReference type="Proteomes" id="UP000010433">
    <property type="component" value="Unassembled WGS sequence"/>
</dbReference>
<keyword evidence="3" id="KW-1185">Reference proteome</keyword>
<organism evidence="2 3">
    <name type="scientific">Hoylesella saccharolytica F0055</name>
    <dbReference type="NCBI Taxonomy" id="1127699"/>
    <lineage>
        <taxon>Bacteria</taxon>
        <taxon>Pseudomonadati</taxon>
        <taxon>Bacteroidota</taxon>
        <taxon>Bacteroidia</taxon>
        <taxon>Bacteroidales</taxon>
        <taxon>Prevotellaceae</taxon>
        <taxon>Hoylesella</taxon>
    </lineage>
</organism>
<evidence type="ECO:0000313" key="3">
    <source>
        <dbReference type="Proteomes" id="UP000010433"/>
    </source>
</evidence>
<dbReference type="HOGENOM" id="CLU_3010554_0_0_10"/>
<accession>L1ND32</accession>
<comment type="caution">
    <text evidence="2">The sequence shown here is derived from an EMBL/GenBank/DDBJ whole genome shotgun (WGS) entry which is preliminary data.</text>
</comment>
<feature type="region of interest" description="Disordered" evidence="1">
    <location>
        <begin position="35"/>
        <end position="56"/>
    </location>
</feature>
<feature type="compositionally biased region" description="Basic and acidic residues" evidence="1">
    <location>
        <begin position="35"/>
        <end position="46"/>
    </location>
</feature>
<name>L1ND32_9BACT</name>
<sequence length="56" mass="6390">MNNKKIKNVKKSASVPHLIDERLELLNTIEEMVKKEVKRQTKDKTSSPKQLSGDPS</sequence>
<reference evidence="2 3" key="1">
    <citation type="submission" date="2012-05" db="EMBL/GenBank/DDBJ databases">
        <authorList>
            <person name="Weinstock G."/>
            <person name="Sodergren E."/>
            <person name="Lobos E.A."/>
            <person name="Fulton L."/>
            <person name="Fulton R."/>
            <person name="Courtney L."/>
            <person name="Fronick C."/>
            <person name="O'Laughlin M."/>
            <person name="Godfrey J."/>
            <person name="Wilson R.M."/>
            <person name="Miner T."/>
            <person name="Farmer C."/>
            <person name="Delehaunty K."/>
            <person name="Cordes M."/>
            <person name="Minx P."/>
            <person name="Tomlinson C."/>
            <person name="Chen J."/>
            <person name="Wollam A."/>
            <person name="Pepin K.H."/>
            <person name="Bhonagiri V."/>
            <person name="Zhang X."/>
            <person name="Suruliraj S."/>
            <person name="Warren W."/>
            <person name="Mitreva M."/>
            <person name="Mardis E.R."/>
            <person name="Wilson R.K."/>
        </authorList>
    </citation>
    <scope>NUCLEOTIDE SEQUENCE [LARGE SCALE GENOMIC DNA]</scope>
    <source>
        <strain evidence="2 3">F0055</strain>
    </source>
</reference>
<evidence type="ECO:0000313" key="2">
    <source>
        <dbReference type="EMBL" id="EKY01241.1"/>
    </source>
</evidence>
<proteinExistence type="predicted"/>
<gene>
    <name evidence="2" type="ORF">HMPREF9151_01067</name>
</gene>
<dbReference type="EMBL" id="AMEP01000073">
    <property type="protein sequence ID" value="EKY01241.1"/>
    <property type="molecule type" value="Genomic_DNA"/>
</dbReference>